<comment type="caution">
    <text evidence="7">The sequence shown here is derived from an EMBL/GenBank/DDBJ whole genome shotgun (WGS) entry which is preliminary data.</text>
</comment>
<feature type="compositionally biased region" description="Gly residues" evidence="5">
    <location>
        <begin position="43"/>
        <end position="58"/>
    </location>
</feature>
<dbReference type="RefSeq" id="WP_340339644.1">
    <property type="nucleotide sequence ID" value="NZ_JBBKZS010000032.1"/>
</dbReference>
<evidence type="ECO:0000259" key="6">
    <source>
        <dbReference type="Pfam" id="PF13377"/>
    </source>
</evidence>
<keyword evidence="1" id="KW-0678">Repressor</keyword>
<dbReference type="SUPFAM" id="SSF53822">
    <property type="entry name" value="Periplasmic binding protein-like I"/>
    <property type="match status" value="1"/>
</dbReference>
<feature type="region of interest" description="Disordered" evidence="5">
    <location>
        <begin position="393"/>
        <end position="424"/>
    </location>
</feature>
<evidence type="ECO:0000256" key="4">
    <source>
        <dbReference type="ARBA" id="ARBA00023163"/>
    </source>
</evidence>
<sequence>MHARRAFATSRQPSAILPCPYLKARYAQWVVPSIENEADPGNRRGGASGGGTQYGGGFAPRLPRHYVYNSRAGELRGKTSKTIGVIVNDLTNSFFPEILVGVERKLVEAGYIVLMAHTNEDVERQNTVLRTMREQGAAGLVLCPAYGTPRTLTNEVESWGMPLVVMVRTLGPGKYDFAGADNERGIYAATRHLLDAGHTRIGFLGGRTGVVLEQRLKGFRAARVERDITFDEDLLVAAKPTRQGGHETMMALLDKKPRPTAAVCYNDVVVFGALSALGERGMRAGKDFALMGFDNVQDAAHSNPPLSTIDIRPGELGEHAAAILLDRIRTPARARQTYLADPRLIVRQSGRCQCGLFPQSRRRAGRGPDVGARVVAGSNMAWLPASVTKTARSECAESAPQAPSQRTPFLAMSRTAAGVSGSPS</sequence>
<protein>
    <submittedName>
        <fullName evidence="7">LacI family DNA-binding transcriptional regulator</fullName>
    </submittedName>
</protein>
<evidence type="ECO:0000256" key="2">
    <source>
        <dbReference type="ARBA" id="ARBA00023015"/>
    </source>
</evidence>
<dbReference type="Pfam" id="PF13377">
    <property type="entry name" value="Peripla_BP_3"/>
    <property type="match status" value="1"/>
</dbReference>
<reference evidence="7 8" key="1">
    <citation type="submission" date="2024-03" db="EMBL/GenBank/DDBJ databases">
        <title>Novel species of the genus Variovorax.</title>
        <authorList>
            <person name="Liu Q."/>
            <person name="Xin Y.-H."/>
        </authorList>
    </citation>
    <scope>NUCLEOTIDE SEQUENCE [LARGE SCALE GENOMIC DNA]</scope>
    <source>
        <strain evidence="7 8">KACC 18901</strain>
    </source>
</reference>
<proteinExistence type="predicted"/>
<dbReference type="PANTHER" id="PTHR30146">
    <property type="entry name" value="LACI-RELATED TRANSCRIPTIONAL REPRESSOR"/>
    <property type="match status" value="1"/>
</dbReference>
<dbReference type="GO" id="GO:0003677">
    <property type="term" value="F:DNA binding"/>
    <property type="evidence" value="ECO:0007669"/>
    <property type="project" value="UniProtKB-KW"/>
</dbReference>
<accession>A0ABU8XKQ5</accession>
<feature type="domain" description="Transcriptional regulator LacI/GalR-like sensor" evidence="6">
    <location>
        <begin position="191"/>
        <end position="349"/>
    </location>
</feature>
<keyword evidence="8" id="KW-1185">Reference proteome</keyword>
<evidence type="ECO:0000313" key="8">
    <source>
        <dbReference type="Proteomes" id="UP001367030"/>
    </source>
</evidence>
<keyword evidence="4" id="KW-0804">Transcription</keyword>
<evidence type="ECO:0000256" key="3">
    <source>
        <dbReference type="ARBA" id="ARBA00023125"/>
    </source>
</evidence>
<keyword evidence="2" id="KW-0805">Transcription regulation</keyword>
<dbReference type="EMBL" id="JBBKZS010000032">
    <property type="protein sequence ID" value="MEJ8859609.1"/>
    <property type="molecule type" value="Genomic_DNA"/>
</dbReference>
<keyword evidence="3 7" id="KW-0238">DNA-binding</keyword>
<dbReference type="CDD" id="cd06289">
    <property type="entry name" value="PBP1_MalI-like"/>
    <property type="match status" value="1"/>
</dbReference>
<evidence type="ECO:0000256" key="5">
    <source>
        <dbReference type="SAM" id="MobiDB-lite"/>
    </source>
</evidence>
<dbReference type="Gene3D" id="3.40.50.2300">
    <property type="match status" value="2"/>
</dbReference>
<organism evidence="7 8">
    <name type="scientific">Variovorax robiniae</name>
    <dbReference type="NCBI Taxonomy" id="1836199"/>
    <lineage>
        <taxon>Bacteria</taxon>
        <taxon>Pseudomonadati</taxon>
        <taxon>Pseudomonadota</taxon>
        <taxon>Betaproteobacteria</taxon>
        <taxon>Burkholderiales</taxon>
        <taxon>Comamonadaceae</taxon>
        <taxon>Variovorax</taxon>
    </lineage>
</organism>
<feature type="region of interest" description="Disordered" evidence="5">
    <location>
        <begin position="37"/>
        <end position="58"/>
    </location>
</feature>
<dbReference type="InterPro" id="IPR046335">
    <property type="entry name" value="LacI/GalR-like_sensor"/>
</dbReference>
<evidence type="ECO:0000256" key="1">
    <source>
        <dbReference type="ARBA" id="ARBA00022491"/>
    </source>
</evidence>
<gene>
    <name evidence="7" type="ORF">WKW79_33960</name>
</gene>
<dbReference type="InterPro" id="IPR028082">
    <property type="entry name" value="Peripla_BP_I"/>
</dbReference>
<name>A0ABU8XKQ5_9BURK</name>
<dbReference type="PANTHER" id="PTHR30146:SF148">
    <property type="entry name" value="HTH-TYPE TRANSCRIPTIONAL REPRESSOR PURR-RELATED"/>
    <property type="match status" value="1"/>
</dbReference>
<evidence type="ECO:0000313" key="7">
    <source>
        <dbReference type="EMBL" id="MEJ8859609.1"/>
    </source>
</evidence>
<dbReference type="Proteomes" id="UP001367030">
    <property type="component" value="Unassembled WGS sequence"/>
</dbReference>